<dbReference type="Gene3D" id="3.40.630.30">
    <property type="match status" value="1"/>
</dbReference>
<dbReference type="Proteomes" id="UP000282656">
    <property type="component" value="Unassembled WGS sequence"/>
</dbReference>
<dbReference type="SUPFAM" id="SSF55729">
    <property type="entry name" value="Acyl-CoA N-acyltransferases (Nat)"/>
    <property type="match status" value="1"/>
</dbReference>
<accession>A0A3A8PQ60</accession>
<evidence type="ECO:0000313" key="2">
    <source>
        <dbReference type="EMBL" id="RKH58566.1"/>
    </source>
</evidence>
<feature type="domain" description="N-acetyltransferase" evidence="1">
    <location>
        <begin position="7"/>
        <end position="189"/>
    </location>
</feature>
<dbReference type="InterPro" id="IPR000182">
    <property type="entry name" value="GNAT_dom"/>
</dbReference>
<reference evidence="3" key="1">
    <citation type="submission" date="2018-09" db="EMBL/GenBank/DDBJ databases">
        <authorList>
            <person name="Livingstone P.G."/>
            <person name="Whitworth D.E."/>
        </authorList>
    </citation>
    <scope>NUCLEOTIDE SEQUENCE [LARGE SCALE GENOMIC DNA]</scope>
    <source>
        <strain evidence="3">AB047A</strain>
    </source>
</reference>
<keyword evidence="2" id="KW-0808">Transferase</keyword>
<dbReference type="AlphaFoldDB" id="A0A3A8PQ60"/>
<keyword evidence="3" id="KW-1185">Reference proteome</keyword>
<evidence type="ECO:0000259" key="1">
    <source>
        <dbReference type="PROSITE" id="PS51186"/>
    </source>
</evidence>
<dbReference type="InterPro" id="IPR016181">
    <property type="entry name" value="Acyl_CoA_acyltransferase"/>
</dbReference>
<dbReference type="RefSeq" id="WP_121771825.1">
    <property type="nucleotide sequence ID" value="NZ_RAWM01000189.1"/>
</dbReference>
<dbReference type="PROSITE" id="PS51186">
    <property type="entry name" value="GNAT"/>
    <property type="match status" value="1"/>
</dbReference>
<protein>
    <submittedName>
        <fullName evidence="2">GNAT family N-acetyltransferase</fullName>
    </submittedName>
</protein>
<evidence type="ECO:0000313" key="3">
    <source>
        <dbReference type="Proteomes" id="UP000282656"/>
    </source>
</evidence>
<dbReference type="OrthoDB" id="5109343at2"/>
<dbReference type="Pfam" id="PF00583">
    <property type="entry name" value="Acetyltransf_1"/>
    <property type="match status" value="1"/>
</dbReference>
<gene>
    <name evidence="2" type="ORF">D7X96_36735</name>
</gene>
<organism evidence="2 3">
    <name type="scientific">Corallococcus interemptor</name>
    <dbReference type="NCBI Taxonomy" id="2316720"/>
    <lineage>
        <taxon>Bacteria</taxon>
        <taxon>Pseudomonadati</taxon>
        <taxon>Myxococcota</taxon>
        <taxon>Myxococcia</taxon>
        <taxon>Myxococcales</taxon>
        <taxon>Cystobacterineae</taxon>
        <taxon>Myxococcaceae</taxon>
        <taxon>Corallococcus</taxon>
    </lineage>
</organism>
<name>A0A3A8PQ60_9BACT</name>
<dbReference type="GO" id="GO:0016747">
    <property type="term" value="F:acyltransferase activity, transferring groups other than amino-acyl groups"/>
    <property type="evidence" value="ECO:0007669"/>
    <property type="project" value="InterPro"/>
</dbReference>
<sequence>MPSSPPYVVRAVQSRDELEQVLTLQRRNLPSALSPEEQQAQGFVTVQHDLATLERMHALAPSIIAVQGPEVVAYALVMPRECRALVPVLDPMFALLEGLEHRGRPLKDQRFYVMGQVCVDKAHRGKGLFDALYHQHREQLRSRFDCVVTEVSVRNTRSLRAHARVGFETVHTYRDATDTWAVVLWDWGAGTSR</sequence>
<dbReference type="EMBL" id="RAWM01000189">
    <property type="protein sequence ID" value="RKH58566.1"/>
    <property type="molecule type" value="Genomic_DNA"/>
</dbReference>
<comment type="caution">
    <text evidence="2">The sequence shown here is derived from an EMBL/GenBank/DDBJ whole genome shotgun (WGS) entry which is preliminary data.</text>
</comment>
<proteinExistence type="predicted"/>